<proteinExistence type="predicted"/>
<reference evidence="1 2" key="1">
    <citation type="journal article" date="2022" name="Hortic Res">
        <title>A haplotype resolved chromosomal level avocado genome allows analysis of novel avocado genes.</title>
        <authorList>
            <person name="Nath O."/>
            <person name="Fletcher S.J."/>
            <person name="Hayward A."/>
            <person name="Shaw L.M."/>
            <person name="Masouleh A.K."/>
            <person name="Furtado A."/>
            <person name="Henry R.J."/>
            <person name="Mitter N."/>
        </authorList>
    </citation>
    <scope>NUCLEOTIDE SEQUENCE [LARGE SCALE GENOMIC DNA]</scope>
    <source>
        <strain evidence="2">cv. Hass</strain>
    </source>
</reference>
<dbReference type="Proteomes" id="UP001234297">
    <property type="component" value="Chromosome 1"/>
</dbReference>
<gene>
    <name evidence="1" type="ORF">MRB53_000612</name>
</gene>
<dbReference type="EMBL" id="CM056809">
    <property type="protein sequence ID" value="KAJ8647589.1"/>
    <property type="molecule type" value="Genomic_DNA"/>
</dbReference>
<protein>
    <submittedName>
        <fullName evidence="1">Uncharacterized protein</fullName>
    </submittedName>
</protein>
<comment type="caution">
    <text evidence="1">The sequence shown here is derived from an EMBL/GenBank/DDBJ whole genome shotgun (WGS) entry which is preliminary data.</text>
</comment>
<name>A0ACC2MPB6_PERAE</name>
<accession>A0ACC2MPB6</accession>
<keyword evidence="2" id="KW-1185">Reference proteome</keyword>
<sequence length="200" mass="22462">MAKFFSLGSLQEAHMNQWPVVLPWPPHVSTSSRQVGGSETSKEAKALTSSQSHSQAEKRRRERINTHLSTLRRLVPSATKLDKATLLGRVIDHVKELKRKALEIGNSFTIPTEMDDVTVECDRNGALKDRFIIRASLCCDDRPELYTDLIQALHGLKLRTVRADMATSGGRVKNVLILSAKLPCNAIYVLQTPNKYWNQN</sequence>
<evidence type="ECO:0000313" key="2">
    <source>
        <dbReference type="Proteomes" id="UP001234297"/>
    </source>
</evidence>
<organism evidence="1 2">
    <name type="scientific">Persea americana</name>
    <name type="common">Avocado</name>
    <dbReference type="NCBI Taxonomy" id="3435"/>
    <lineage>
        <taxon>Eukaryota</taxon>
        <taxon>Viridiplantae</taxon>
        <taxon>Streptophyta</taxon>
        <taxon>Embryophyta</taxon>
        <taxon>Tracheophyta</taxon>
        <taxon>Spermatophyta</taxon>
        <taxon>Magnoliopsida</taxon>
        <taxon>Magnoliidae</taxon>
        <taxon>Laurales</taxon>
        <taxon>Lauraceae</taxon>
        <taxon>Persea</taxon>
    </lineage>
</organism>
<evidence type="ECO:0000313" key="1">
    <source>
        <dbReference type="EMBL" id="KAJ8647589.1"/>
    </source>
</evidence>